<evidence type="ECO:0000256" key="4">
    <source>
        <dbReference type="ARBA" id="ARBA00023163"/>
    </source>
</evidence>
<sequence length="253" mass="28817">MAYQIKQLAELAGVSVRTLRYYDQIGLLKPAALGANGYRLYEREQVDRLQQICLYRTLRLPLATIQKLLDQPQAQRLTTLEQQYQQLRRERAHLDQLLTLVQTTIQTQRGGVPMTDANKFEAFKAAQLSANEKRYGDEIKQRYGEATVAQANAKYADLDQADYQRMQAVEADLIATLKVALKNATLTSESATKIYELHRQWLSFTWPHYTVAMHRGLAATYLADERFTAYYDQRAGIGATKLLVESIQAAAHD</sequence>
<accession>A0ABV5WSQ1</accession>
<dbReference type="PANTHER" id="PTHR30204:SF90">
    <property type="entry name" value="HTH-TYPE TRANSCRIPTIONAL ACTIVATOR MTA"/>
    <property type="match status" value="1"/>
</dbReference>
<dbReference type="Proteomes" id="UP001589691">
    <property type="component" value="Unassembled WGS sequence"/>
</dbReference>
<dbReference type="InterPro" id="IPR012925">
    <property type="entry name" value="TipAS_dom"/>
</dbReference>
<evidence type="ECO:0000259" key="5">
    <source>
        <dbReference type="PROSITE" id="PS50937"/>
    </source>
</evidence>
<dbReference type="SMART" id="SM00422">
    <property type="entry name" value="HTH_MERR"/>
    <property type="match status" value="1"/>
</dbReference>
<dbReference type="PANTHER" id="PTHR30204">
    <property type="entry name" value="REDOX-CYCLING DRUG-SENSING TRANSCRIPTIONAL ACTIVATOR SOXR"/>
    <property type="match status" value="1"/>
</dbReference>
<organism evidence="6 7">
    <name type="scientific">Lactiplantibacillus modestisalitolerans</name>
    <dbReference type="NCBI Taxonomy" id="1457219"/>
    <lineage>
        <taxon>Bacteria</taxon>
        <taxon>Bacillati</taxon>
        <taxon>Bacillota</taxon>
        <taxon>Bacilli</taxon>
        <taxon>Lactobacillales</taxon>
        <taxon>Lactobacillaceae</taxon>
        <taxon>Lactiplantibacillus</taxon>
    </lineage>
</organism>
<reference evidence="6 7" key="1">
    <citation type="submission" date="2024-09" db="EMBL/GenBank/DDBJ databases">
        <authorList>
            <person name="Sun Q."/>
            <person name="Mori K."/>
        </authorList>
    </citation>
    <scope>NUCLEOTIDE SEQUENCE [LARGE SCALE GENOMIC DNA]</scope>
    <source>
        <strain evidence="6 7">TBRC 4576</strain>
    </source>
</reference>
<protein>
    <submittedName>
        <fullName evidence="6">MerR family transcriptional regulator</fullName>
    </submittedName>
</protein>
<dbReference type="Gene3D" id="1.10.490.50">
    <property type="entry name" value="Antibiotic binding domain of TipA-like multidrug resistance regulators"/>
    <property type="match status" value="1"/>
</dbReference>
<dbReference type="PRINTS" id="PR00040">
    <property type="entry name" value="HTHMERR"/>
</dbReference>
<dbReference type="EMBL" id="JBHLZY010000005">
    <property type="protein sequence ID" value="MFB9768566.1"/>
    <property type="molecule type" value="Genomic_DNA"/>
</dbReference>
<evidence type="ECO:0000256" key="1">
    <source>
        <dbReference type="ARBA" id="ARBA00023015"/>
    </source>
</evidence>
<name>A0ABV5WSQ1_9LACO</name>
<dbReference type="Gene3D" id="1.10.1660.10">
    <property type="match status" value="1"/>
</dbReference>
<dbReference type="Pfam" id="PF07739">
    <property type="entry name" value="TipAS"/>
    <property type="match status" value="1"/>
</dbReference>
<dbReference type="CDD" id="cd01106">
    <property type="entry name" value="HTH_TipAL-Mta"/>
    <property type="match status" value="1"/>
</dbReference>
<keyword evidence="4" id="KW-0804">Transcription</keyword>
<evidence type="ECO:0000256" key="2">
    <source>
        <dbReference type="ARBA" id="ARBA00023125"/>
    </source>
</evidence>
<evidence type="ECO:0000313" key="6">
    <source>
        <dbReference type="EMBL" id="MFB9768566.1"/>
    </source>
</evidence>
<gene>
    <name evidence="6" type="ORF">ACFFLI_01615</name>
</gene>
<dbReference type="RefSeq" id="WP_137643214.1">
    <property type="nucleotide sequence ID" value="NZ_BJEA01000014.1"/>
</dbReference>
<proteinExistence type="predicted"/>
<keyword evidence="3" id="KW-0010">Activator</keyword>
<evidence type="ECO:0000313" key="7">
    <source>
        <dbReference type="Proteomes" id="UP001589691"/>
    </source>
</evidence>
<dbReference type="PROSITE" id="PS50937">
    <property type="entry name" value="HTH_MERR_2"/>
    <property type="match status" value="1"/>
</dbReference>
<keyword evidence="1" id="KW-0805">Transcription regulation</keyword>
<dbReference type="InterPro" id="IPR000551">
    <property type="entry name" value="MerR-type_HTH_dom"/>
</dbReference>
<feature type="domain" description="HTH merR-type" evidence="5">
    <location>
        <begin position="2"/>
        <end position="71"/>
    </location>
</feature>
<evidence type="ECO:0000256" key="3">
    <source>
        <dbReference type="ARBA" id="ARBA00023159"/>
    </source>
</evidence>
<dbReference type="InterPro" id="IPR009061">
    <property type="entry name" value="DNA-bd_dom_put_sf"/>
</dbReference>
<keyword evidence="7" id="KW-1185">Reference proteome</keyword>
<comment type="caution">
    <text evidence="6">The sequence shown here is derived from an EMBL/GenBank/DDBJ whole genome shotgun (WGS) entry which is preliminary data.</text>
</comment>
<dbReference type="InterPro" id="IPR036244">
    <property type="entry name" value="TipA-like_antibiotic-bd"/>
</dbReference>
<dbReference type="Pfam" id="PF13411">
    <property type="entry name" value="MerR_1"/>
    <property type="match status" value="1"/>
</dbReference>
<dbReference type="InterPro" id="IPR047057">
    <property type="entry name" value="MerR_fam"/>
</dbReference>
<keyword evidence="2" id="KW-0238">DNA-binding</keyword>
<dbReference type="SUPFAM" id="SSF46955">
    <property type="entry name" value="Putative DNA-binding domain"/>
    <property type="match status" value="1"/>
</dbReference>
<dbReference type="SUPFAM" id="SSF89082">
    <property type="entry name" value="Antibiotic binding domain of TipA-like multidrug resistance regulators"/>
    <property type="match status" value="1"/>
</dbReference>